<evidence type="ECO:0000313" key="4">
    <source>
        <dbReference type="EMBL" id="NGP89011.1"/>
    </source>
</evidence>
<keyword evidence="4" id="KW-0503">Monooxygenase</keyword>
<comment type="caution">
    <text evidence="4">The sequence shown here is derived from an EMBL/GenBank/DDBJ whole genome shotgun (WGS) entry which is preliminary data.</text>
</comment>
<dbReference type="Gene3D" id="3.50.50.60">
    <property type="entry name" value="FAD/NAD(P)-binding domain"/>
    <property type="match status" value="1"/>
</dbReference>
<dbReference type="GO" id="GO:0008688">
    <property type="term" value="F:3-(3-hydroxyphenyl)propionate hydroxylase activity"/>
    <property type="evidence" value="ECO:0007669"/>
    <property type="project" value="TreeGrafter"/>
</dbReference>
<keyword evidence="2" id="KW-1133">Transmembrane helix</keyword>
<proteinExistence type="predicted"/>
<dbReference type="SUPFAM" id="SSF51905">
    <property type="entry name" value="FAD/NAD(P)-binding domain"/>
    <property type="match status" value="1"/>
</dbReference>
<dbReference type="PANTHER" id="PTHR43476">
    <property type="entry name" value="3-(3-HYDROXY-PHENYL)PROPIONATE/3-HYDROXYCINNAMIC ACID HYDROXYLASE"/>
    <property type="match status" value="1"/>
</dbReference>
<evidence type="ECO:0000256" key="2">
    <source>
        <dbReference type="SAM" id="Phobius"/>
    </source>
</evidence>
<feature type="domain" description="FAD-binding" evidence="3">
    <location>
        <begin position="8"/>
        <end position="341"/>
    </location>
</feature>
<keyword evidence="5" id="KW-1185">Reference proteome</keyword>
<dbReference type="Gene3D" id="3.30.70.2450">
    <property type="match status" value="1"/>
</dbReference>
<dbReference type="InterPro" id="IPR036188">
    <property type="entry name" value="FAD/NAD-bd_sf"/>
</dbReference>
<dbReference type="PANTHER" id="PTHR43476:SF3">
    <property type="entry name" value="FAD-BINDING MONOOXYGENASE"/>
    <property type="match status" value="1"/>
</dbReference>
<dbReference type="RefSeq" id="WP_165269312.1">
    <property type="nucleotide sequence ID" value="NZ_JAALLS010000014.1"/>
</dbReference>
<keyword evidence="2" id="KW-0472">Membrane</keyword>
<evidence type="ECO:0000256" key="1">
    <source>
        <dbReference type="ARBA" id="ARBA00023002"/>
    </source>
</evidence>
<dbReference type="Pfam" id="PF01494">
    <property type="entry name" value="FAD_binding_3"/>
    <property type="match status" value="1"/>
</dbReference>
<reference evidence="4 5" key="1">
    <citation type="submission" date="2020-02" db="EMBL/GenBank/DDBJ databases">
        <title>Aliifodinibius halophilus 2W32, complete genome.</title>
        <authorList>
            <person name="Li Y."/>
            <person name="Wu S."/>
        </authorList>
    </citation>
    <scope>NUCLEOTIDE SEQUENCE [LARGE SCALE GENOMIC DNA]</scope>
    <source>
        <strain evidence="4 5">2W32</strain>
    </source>
</reference>
<dbReference type="AlphaFoldDB" id="A0A6M1TAF0"/>
<keyword evidence="1" id="KW-0560">Oxidoreductase</keyword>
<evidence type="ECO:0000259" key="3">
    <source>
        <dbReference type="Pfam" id="PF01494"/>
    </source>
</evidence>
<dbReference type="InterPro" id="IPR050631">
    <property type="entry name" value="PheA/TfdB_FAD_monoxygenase"/>
</dbReference>
<gene>
    <name evidence="4" type="ORF">G3569_11640</name>
</gene>
<feature type="transmembrane region" description="Helical" evidence="2">
    <location>
        <begin position="12"/>
        <end position="36"/>
    </location>
</feature>
<dbReference type="EMBL" id="JAALLS010000014">
    <property type="protein sequence ID" value="NGP89011.1"/>
    <property type="molecule type" value="Genomic_DNA"/>
</dbReference>
<keyword evidence="2" id="KW-0812">Transmembrane</keyword>
<sequence>MHNHSQTYQVAIVGAGAVGLFLGICLEKAGISCIILEKRKKVRKGSRSLGIHPVSLELFSKLDITDPFLRKGIHISKGHAFSNSKKLGTLSFEDDQAPYNFILALPQDTTERTLQKELNTINPDILKRGAEVSSIAQDNEQATISYHYKGKAQTLCTDYVIGCDGKHSLVRQQMESSFEGYSYPDTYIMGDFEDNTDFGSDAAIFLCDEGLIESFPLPGQKRRWVVKTKEYISSPTQVDIEKRVQHRINHSLKNTAPTMLSSFGVQKMMATPMVNSRIILAGDAAHVVSPIGGQGMNLGWLGAWKLTQYLDCILNNNVADCSSLKDFEHRHAKTARNCMRRTELNMRLGRRATFPVARNLLVTLMLKKPISHLMAKLFTMRGVDRWII</sequence>
<dbReference type="Proteomes" id="UP000479132">
    <property type="component" value="Unassembled WGS sequence"/>
</dbReference>
<organism evidence="4 5">
    <name type="scientific">Fodinibius halophilus</name>
    <dbReference type="NCBI Taxonomy" id="1736908"/>
    <lineage>
        <taxon>Bacteria</taxon>
        <taxon>Pseudomonadati</taxon>
        <taxon>Balneolota</taxon>
        <taxon>Balneolia</taxon>
        <taxon>Balneolales</taxon>
        <taxon>Balneolaceae</taxon>
        <taxon>Fodinibius</taxon>
    </lineage>
</organism>
<protein>
    <submittedName>
        <fullName evidence="4">FAD-dependent monooxygenase</fullName>
    </submittedName>
</protein>
<name>A0A6M1TAF0_9BACT</name>
<dbReference type="PRINTS" id="PR00420">
    <property type="entry name" value="RNGMNOXGNASE"/>
</dbReference>
<dbReference type="InterPro" id="IPR002938">
    <property type="entry name" value="FAD-bd"/>
</dbReference>
<dbReference type="GO" id="GO:0071949">
    <property type="term" value="F:FAD binding"/>
    <property type="evidence" value="ECO:0007669"/>
    <property type="project" value="InterPro"/>
</dbReference>
<dbReference type="GO" id="GO:0019622">
    <property type="term" value="P:3-(3-hydroxy)phenylpropionate catabolic process"/>
    <property type="evidence" value="ECO:0007669"/>
    <property type="project" value="TreeGrafter"/>
</dbReference>
<accession>A0A6M1TAF0</accession>
<evidence type="ECO:0000313" key="5">
    <source>
        <dbReference type="Proteomes" id="UP000479132"/>
    </source>
</evidence>